<reference evidence="3 4" key="1">
    <citation type="journal article" date="2019" name="Int. J. Syst. Evol. Microbiol.">
        <title>The Global Catalogue of Microorganisms (GCM) 10K type strain sequencing project: providing services to taxonomists for standard genome sequencing and annotation.</title>
        <authorList>
            <consortium name="The Broad Institute Genomics Platform"/>
            <consortium name="The Broad Institute Genome Sequencing Center for Infectious Disease"/>
            <person name="Wu L."/>
            <person name="Ma J."/>
        </authorList>
    </citation>
    <scope>NUCLEOTIDE SEQUENCE [LARGE SCALE GENOMIC DNA]</scope>
    <source>
        <strain evidence="3 4">JCM 9383</strain>
    </source>
</reference>
<dbReference type="InterPro" id="IPR045851">
    <property type="entry name" value="AMP-bd_C_sf"/>
</dbReference>
<dbReference type="Proteomes" id="UP001500979">
    <property type="component" value="Unassembled WGS sequence"/>
</dbReference>
<organism evidence="3 4">
    <name type="scientific">Saccharopolyspora taberi</name>
    <dbReference type="NCBI Taxonomy" id="60895"/>
    <lineage>
        <taxon>Bacteria</taxon>
        <taxon>Bacillati</taxon>
        <taxon>Actinomycetota</taxon>
        <taxon>Actinomycetes</taxon>
        <taxon>Pseudonocardiales</taxon>
        <taxon>Pseudonocardiaceae</taxon>
        <taxon>Saccharopolyspora</taxon>
    </lineage>
</organism>
<dbReference type="PANTHER" id="PTHR43201">
    <property type="entry name" value="ACYL-COA SYNTHETASE"/>
    <property type="match status" value="1"/>
</dbReference>
<evidence type="ECO:0000259" key="2">
    <source>
        <dbReference type="Pfam" id="PF13193"/>
    </source>
</evidence>
<dbReference type="EMBL" id="BAAAUX010000014">
    <property type="protein sequence ID" value="GAA2796169.1"/>
    <property type="molecule type" value="Genomic_DNA"/>
</dbReference>
<dbReference type="Gene3D" id="3.40.50.12780">
    <property type="entry name" value="N-terminal domain of ligase-like"/>
    <property type="match status" value="1"/>
</dbReference>
<keyword evidence="4" id="KW-1185">Reference proteome</keyword>
<protein>
    <submittedName>
        <fullName evidence="3">Acyl-CoA synthetase</fullName>
    </submittedName>
</protein>
<feature type="domain" description="AMP-binding enzyme C-terminal" evidence="2">
    <location>
        <begin position="456"/>
        <end position="531"/>
    </location>
</feature>
<dbReference type="SUPFAM" id="SSF56801">
    <property type="entry name" value="Acetyl-CoA synthetase-like"/>
    <property type="match status" value="1"/>
</dbReference>
<feature type="domain" description="AMP-dependent synthetase/ligase" evidence="1">
    <location>
        <begin position="53"/>
        <end position="408"/>
    </location>
</feature>
<dbReference type="Pfam" id="PF00501">
    <property type="entry name" value="AMP-binding"/>
    <property type="match status" value="1"/>
</dbReference>
<dbReference type="RefSeq" id="WP_344680779.1">
    <property type="nucleotide sequence ID" value="NZ_BAAAUX010000014.1"/>
</dbReference>
<name>A0ABN3VE50_9PSEU</name>
<evidence type="ECO:0000313" key="4">
    <source>
        <dbReference type="Proteomes" id="UP001500979"/>
    </source>
</evidence>
<dbReference type="PROSITE" id="PS00455">
    <property type="entry name" value="AMP_BINDING"/>
    <property type="match status" value="1"/>
</dbReference>
<dbReference type="PANTHER" id="PTHR43201:SF32">
    <property type="entry name" value="2-SUCCINYLBENZOATE--COA LIGASE, CHLOROPLASTIC_PEROXISOMAL"/>
    <property type="match status" value="1"/>
</dbReference>
<accession>A0ABN3VE50</accession>
<dbReference type="InterPro" id="IPR025110">
    <property type="entry name" value="AMP-bd_C"/>
</dbReference>
<dbReference type="InterPro" id="IPR020845">
    <property type="entry name" value="AMP-binding_CS"/>
</dbReference>
<dbReference type="Gene3D" id="3.30.300.30">
    <property type="match status" value="1"/>
</dbReference>
<dbReference type="InterPro" id="IPR042099">
    <property type="entry name" value="ANL_N_sf"/>
</dbReference>
<evidence type="ECO:0000259" key="1">
    <source>
        <dbReference type="Pfam" id="PF00501"/>
    </source>
</evidence>
<evidence type="ECO:0000313" key="3">
    <source>
        <dbReference type="EMBL" id="GAA2796169.1"/>
    </source>
</evidence>
<sequence length="544" mass="58383">MNGFSHAVRRSAHTAHGLRVMARAGMIQGLAIGRALGALKEVRRWGPLVSALRHSTRNRPDAPAVVDELGPVSYRELDLRSTALASALHARGLHPGATAAVLCRDHRWMVESLLACAKLGADVLLLNTGFAAPQLADVLEREGAAVLIHDEEFADVVAHTRNGLPRYLGWTEPGVAEPGPPTLEELITERSDPKVLIPPRPSNVVLLTSGTTGLPKGAKREIRSGLTAADFLDRIPLRAQETTFIGAPLFHAVGFSQLSLGFALGSTLVMHRRFNVDSLVHAVREHRCSALVLVPTMLQRLLDHHGEKLSAPLESVRVLLVSGSPLSPALSERAQQTLGNVLFNLYGSTEAAVVSVATPAELRTAPGTVGRAPRTCALRLYDEDGAEITKQGVSGRVFAGGALSFSGYTDGNTGEVRSGLVGTGDLGHYDENGLLFIDGRADDMIISGGENVFPSEVENLIARHYQVKDVAVVGVPDRDFGQRLRAFVVPIPGSGLVPDEITEYVRASLARHKIPREVILVDQVPRNATGKILRRVLTDHDPQP</sequence>
<dbReference type="Pfam" id="PF13193">
    <property type="entry name" value="AMP-binding_C"/>
    <property type="match status" value="1"/>
</dbReference>
<dbReference type="InterPro" id="IPR000873">
    <property type="entry name" value="AMP-dep_synth/lig_dom"/>
</dbReference>
<comment type="caution">
    <text evidence="3">The sequence shown here is derived from an EMBL/GenBank/DDBJ whole genome shotgun (WGS) entry which is preliminary data.</text>
</comment>
<proteinExistence type="predicted"/>
<gene>
    <name evidence="3" type="ORF">GCM10010470_34120</name>
</gene>